<evidence type="ECO:0000313" key="3">
    <source>
        <dbReference type="Proteomes" id="UP000192505"/>
    </source>
</evidence>
<organism evidence="2 3">
    <name type="scientific">Rhodoferax ferrireducens</name>
    <dbReference type="NCBI Taxonomy" id="192843"/>
    <lineage>
        <taxon>Bacteria</taxon>
        <taxon>Pseudomonadati</taxon>
        <taxon>Pseudomonadota</taxon>
        <taxon>Betaproteobacteria</taxon>
        <taxon>Burkholderiales</taxon>
        <taxon>Comamonadaceae</taxon>
        <taxon>Rhodoferax</taxon>
    </lineage>
</organism>
<gene>
    <name evidence="2" type="ORF">BWK72_15110</name>
</gene>
<comment type="caution">
    <text evidence="2">The sequence shown here is derived from an EMBL/GenBank/DDBJ whole genome shotgun (WGS) entry which is preliminary data.</text>
</comment>
<feature type="signal peptide" evidence="1">
    <location>
        <begin position="1"/>
        <end position="31"/>
    </location>
</feature>
<name>A0A1W9KRW3_9BURK</name>
<dbReference type="InterPro" id="IPR036249">
    <property type="entry name" value="Thioredoxin-like_sf"/>
</dbReference>
<proteinExistence type="predicted"/>
<protein>
    <recommendedName>
        <fullName evidence="4">Thioredoxin-like fold domain-containing protein</fullName>
    </recommendedName>
</protein>
<evidence type="ECO:0000256" key="1">
    <source>
        <dbReference type="SAM" id="SignalP"/>
    </source>
</evidence>
<dbReference type="AlphaFoldDB" id="A0A1W9KRW3"/>
<dbReference type="SUPFAM" id="SSF52833">
    <property type="entry name" value="Thioredoxin-like"/>
    <property type="match status" value="1"/>
</dbReference>
<accession>A0A1W9KRW3</accession>
<sequence>MHNLSGVLSRRRWLAGTLLSLGAVHANGVSAAELAVPASLPDELAAALKKGGPLLVMVTLRGCPFCKIATQNYLLPLQREHGVSIVQIDMRSRQLIQGFGGAPQTQESLSRLWDIKVAPTVLFFGRGGVEVAERLVGGYLPDFYGAYLDERVRTARSAMRT</sequence>
<dbReference type="Gene3D" id="3.40.30.10">
    <property type="entry name" value="Glutaredoxin"/>
    <property type="match status" value="1"/>
</dbReference>
<reference evidence="2 3" key="1">
    <citation type="submission" date="2017-01" db="EMBL/GenBank/DDBJ databases">
        <title>Novel large sulfur bacteria in the metagenomes of groundwater-fed chemosynthetic microbial mats in the Lake Huron basin.</title>
        <authorList>
            <person name="Sharrar A.M."/>
            <person name="Flood B.E."/>
            <person name="Bailey J.V."/>
            <person name="Jones D.S."/>
            <person name="Biddanda B."/>
            <person name="Ruberg S.A."/>
            <person name="Marcus D.N."/>
            <person name="Dick G.J."/>
        </authorList>
    </citation>
    <scope>NUCLEOTIDE SEQUENCE [LARGE SCALE GENOMIC DNA]</scope>
    <source>
        <strain evidence="2">A7</strain>
    </source>
</reference>
<dbReference type="EMBL" id="MTEI01000011">
    <property type="protein sequence ID" value="OQW87085.1"/>
    <property type="molecule type" value="Genomic_DNA"/>
</dbReference>
<keyword evidence="1" id="KW-0732">Signal</keyword>
<dbReference type="Proteomes" id="UP000192505">
    <property type="component" value="Unassembled WGS sequence"/>
</dbReference>
<evidence type="ECO:0000313" key="2">
    <source>
        <dbReference type="EMBL" id="OQW87085.1"/>
    </source>
</evidence>
<evidence type="ECO:0008006" key="4">
    <source>
        <dbReference type="Google" id="ProtNLM"/>
    </source>
</evidence>
<feature type="chain" id="PRO_5013230231" description="Thioredoxin-like fold domain-containing protein" evidence="1">
    <location>
        <begin position="32"/>
        <end position="161"/>
    </location>
</feature>